<gene>
    <name evidence="1" type="ORF">CEW83_12880</name>
</gene>
<dbReference type="KEGG" id="acom:CEW83_12880"/>
<reference evidence="1 2" key="1">
    <citation type="submission" date="2017-06" db="EMBL/GenBank/DDBJ databases">
        <title>Azoarcus.</title>
        <authorList>
            <person name="Woo J.-H."/>
            <person name="Kim H.-S."/>
        </authorList>
    </citation>
    <scope>NUCLEOTIDE SEQUENCE [LARGE SCALE GENOMIC DNA]</scope>
    <source>
        <strain evidence="1 2">TSPY31</strain>
    </source>
</reference>
<dbReference type="InterPro" id="IPR006311">
    <property type="entry name" value="TAT_signal"/>
</dbReference>
<keyword evidence="2" id="KW-1185">Reference proteome</keyword>
<accession>A0A2U8GQR5</accession>
<dbReference type="PROSITE" id="PS51318">
    <property type="entry name" value="TAT"/>
    <property type="match status" value="1"/>
</dbReference>
<dbReference type="AlphaFoldDB" id="A0A2U8GQR5"/>
<dbReference type="EMBL" id="CP022187">
    <property type="protein sequence ID" value="AWI76002.1"/>
    <property type="molecule type" value="Genomic_DNA"/>
</dbReference>
<name>A0A2U8GQR5_9RHOO</name>
<dbReference type="RefSeq" id="WP_108949705.1">
    <property type="nucleotide sequence ID" value="NZ_CP022187.1"/>
</dbReference>
<dbReference type="Proteomes" id="UP000244930">
    <property type="component" value="Chromosome"/>
</dbReference>
<evidence type="ECO:0000313" key="1">
    <source>
        <dbReference type="EMBL" id="AWI76002.1"/>
    </source>
</evidence>
<organism evidence="1 2">
    <name type="scientific">Parazoarcus communis</name>
    <dbReference type="NCBI Taxonomy" id="41977"/>
    <lineage>
        <taxon>Bacteria</taxon>
        <taxon>Pseudomonadati</taxon>
        <taxon>Pseudomonadota</taxon>
        <taxon>Betaproteobacteria</taxon>
        <taxon>Rhodocyclales</taxon>
        <taxon>Zoogloeaceae</taxon>
        <taxon>Parazoarcus</taxon>
    </lineage>
</organism>
<evidence type="ECO:0000313" key="2">
    <source>
        <dbReference type="Proteomes" id="UP000244930"/>
    </source>
</evidence>
<sequence>MNVHNSRRRFLRHGVRAAVFFGTLTRMVPLRAAGGAAQRRGKLLAAFVDTLIPMDLTPSASQLKLDRRLVAHAARIVNYPQLLELGAQWLDAQASAQYGLAFEALRPEQRDRIVAQAEASPRNGIPKMFFDRVLADLMSFYYAEPASWVGMGFESPPQPRGYPDYTLAPARRANGQAGV</sequence>
<evidence type="ECO:0008006" key="3">
    <source>
        <dbReference type="Google" id="ProtNLM"/>
    </source>
</evidence>
<proteinExistence type="predicted"/>
<dbReference type="Pfam" id="PF13618">
    <property type="entry name" value="Gluconate_2-dh3"/>
    <property type="match status" value="1"/>
</dbReference>
<protein>
    <recommendedName>
        <fullName evidence="3">Gluconate 2-dehydrogenase</fullName>
    </recommendedName>
</protein>
<dbReference type="InterPro" id="IPR027056">
    <property type="entry name" value="Gluconate_2DH_su3"/>
</dbReference>